<evidence type="ECO:0000313" key="2">
    <source>
        <dbReference type="Proteomes" id="UP001371218"/>
    </source>
</evidence>
<comment type="caution">
    <text evidence="1">The sequence shown here is derived from an EMBL/GenBank/DDBJ whole genome shotgun (WGS) entry which is preliminary data.</text>
</comment>
<gene>
    <name evidence="1" type="ORF">AACH06_30120</name>
</gene>
<name>A0ABU9BYN1_9BURK</name>
<organism evidence="1 2">
    <name type="scientific">Ideonella lacteola</name>
    <dbReference type="NCBI Taxonomy" id="2984193"/>
    <lineage>
        <taxon>Bacteria</taxon>
        <taxon>Pseudomonadati</taxon>
        <taxon>Pseudomonadota</taxon>
        <taxon>Betaproteobacteria</taxon>
        <taxon>Burkholderiales</taxon>
        <taxon>Sphaerotilaceae</taxon>
        <taxon>Ideonella</taxon>
    </lineage>
</organism>
<sequence length="146" mass="16322">MSDLPRLISILVNAAGPADPRGINGLSKIEFDTSCPHVPLGFVRVWRMQLPPDETPDQFWSYCLASDEYLNVLPASVKELDPSRLKALFETIQSDLARVGEVCIFAWLSEVTECLTVDAACDCCCGKVLLVRCHQEAIYAHWHRES</sequence>
<reference evidence="1 2" key="1">
    <citation type="submission" date="2024-04" db="EMBL/GenBank/DDBJ databases">
        <title>Novel species of the genus Ideonella isolated from streams.</title>
        <authorList>
            <person name="Lu H."/>
        </authorList>
    </citation>
    <scope>NUCLEOTIDE SEQUENCE [LARGE SCALE GENOMIC DNA]</scope>
    <source>
        <strain evidence="1 2">DXS29W</strain>
    </source>
</reference>
<dbReference type="Proteomes" id="UP001371218">
    <property type="component" value="Unassembled WGS sequence"/>
</dbReference>
<proteinExistence type="predicted"/>
<accession>A0ABU9BYN1</accession>
<keyword evidence="2" id="KW-1185">Reference proteome</keyword>
<evidence type="ECO:0000313" key="1">
    <source>
        <dbReference type="EMBL" id="MEK8035095.1"/>
    </source>
</evidence>
<dbReference type="RefSeq" id="WP_341429528.1">
    <property type="nucleotide sequence ID" value="NZ_JBBUTG010000081.1"/>
</dbReference>
<dbReference type="EMBL" id="JBBUTG010000081">
    <property type="protein sequence ID" value="MEK8035095.1"/>
    <property type="molecule type" value="Genomic_DNA"/>
</dbReference>
<protein>
    <submittedName>
        <fullName evidence="1">Uncharacterized protein</fullName>
    </submittedName>
</protein>